<feature type="domain" description="FAD-binding PCMH-type" evidence="4">
    <location>
        <begin position="172"/>
        <end position="351"/>
    </location>
</feature>
<name>A0A9Q8ZFN6_CURCL</name>
<organism evidence="5 6">
    <name type="scientific">Curvularia clavata</name>
    <dbReference type="NCBI Taxonomy" id="95742"/>
    <lineage>
        <taxon>Eukaryota</taxon>
        <taxon>Fungi</taxon>
        <taxon>Dikarya</taxon>
        <taxon>Ascomycota</taxon>
        <taxon>Pezizomycotina</taxon>
        <taxon>Dothideomycetes</taxon>
        <taxon>Pleosporomycetidae</taxon>
        <taxon>Pleosporales</taxon>
        <taxon>Pleosporineae</taxon>
        <taxon>Pleosporaceae</taxon>
        <taxon>Curvularia</taxon>
    </lineage>
</organism>
<reference evidence="5" key="1">
    <citation type="submission" date="2021-12" db="EMBL/GenBank/DDBJ databases">
        <title>Curvularia clavata genome.</title>
        <authorList>
            <person name="Cao Y."/>
        </authorList>
    </citation>
    <scope>NUCLEOTIDE SEQUENCE</scope>
    <source>
        <strain evidence="5">Yc1106</strain>
    </source>
</reference>
<keyword evidence="2" id="KW-0560">Oxidoreductase</keyword>
<dbReference type="GO" id="GO:0071949">
    <property type="term" value="F:FAD binding"/>
    <property type="evidence" value="ECO:0007669"/>
    <property type="project" value="InterPro"/>
</dbReference>
<dbReference type="PANTHER" id="PTHR13878">
    <property type="entry name" value="GULONOLACTONE OXIDASE"/>
    <property type="match status" value="1"/>
</dbReference>
<dbReference type="InterPro" id="IPR050432">
    <property type="entry name" value="FAD-linked_Oxidoreductases_BP"/>
</dbReference>
<accession>A0A9Q8ZFN6</accession>
<dbReference type="SUPFAM" id="SSF56176">
    <property type="entry name" value="FAD-binding/transporter-associated domain-like"/>
    <property type="match status" value="1"/>
</dbReference>
<protein>
    <submittedName>
        <fullName evidence="5">FAD binding domain containing protein</fullName>
    </submittedName>
</protein>
<evidence type="ECO:0000313" key="5">
    <source>
        <dbReference type="EMBL" id="USP82526.1"/>
    </source>
</evidence>
<dbReference type="PANTHER" id="PTHR13878:SF91">
    <property type="entry name" value="FAD BINDING DOMAIN PROTEIN (AFU_ORTHOLOGUE AFUA_6G12070)-RELATED"/>
    <property type="match status" value="1"/>
</dbReference>
<dbReference type="OrthoDB" id="9983560at2759"/>
<feature type="signal peptide" evidence="3">
    <location>
        <begin position="1"/>
        <end position="22"/>
    </location>
</feature>
<comment type="similarity">
    <text evidence="1">Belongs to the oxygen-dependent FAD-linked oxidoreductase family.</text>
</comment>
<dbReference type="Proteomes" id="UP001056012">
    <property type="component" value="Chromosome 8"/>
</dbReference>
<keyword evidence="3" id="KW-0732">Signal</keyword>
<sequence>MAFMWRIATCLSLSVLPGQVLSQASVFADTKPAATSVPTTSAAGAPLQEAETLQLTDRVIERLLFDDATSQYAKYFAFEDSDVANGTLKHRVAFGSCKTFPGDPMWPKDDLWNLFDILLGGALIPTKPIAASCYDSKWGVKGTKACANIAINFTSPFVHLSDPTSIGKNCTLGAYPEYAVRVTNVAQVQIAINFARITNMRLVIKNTGHCYLGKSTGAGALSLWMHNMDQIDFLPNYKGPGYSGPALKLAAGVTVRQVYEAADKNGVTVLGAISPTVGYAGGMITGGGQNPLAGIYGMAADHVVAFQAVTANGRFITVSENSNPDLFWALRGGGGGTFAVVTSVIIRAHPKLNVVTSMWKLDASKNSVDAFWAGTKKFYDIFLEWADAGIYSFYFMGKDPQLYLQLRFIFAPNHTMESYTSLVKPFFDYIDAENITLTTPDTPIAHSTFYSAYQATWGQMSWAVGSDGSLPGNRIVPRRNFLEKYDETFALIKEHVSAGKHFLGYHKAPKKYANTNNAVNPAWRECALFLVTSSNRSLDLSTTKNVAFANKHLQEKILQPWRDIAPVSEGGGSYLNEASIGEAEWQESFYGGYYPRLSEIKQKWDPNDVFYATTAVGSERWKVEDGEHGVQTQNGRLCKV</sequence>
<dbReference type="PROSITE" id="PS51387">
    <property type="entry name" value="FAD_PCMH"/>
    <property type="match status" value="1"/>
</dbReference>
<dbReference type="AlphaFoldDB" id="A0A9Q8ZFN6"/>
<dbReference type="VEuPathDB" id="FungiDB:yc1106_09800"/>
<dbReference type="InterPro" id="IPR012951">
    <property type="entry name" value="BBE"/>
</dbReference>
<gene>
    <name evidence="5" type="ORF">yc1106_09800</name>
</gene>
<dbReference type="InterPro" id="IPR016169">
    <property type="entry name" value="FAD-bd_PCMH_sub2"/>
</dbReference>
<evidence type="ECO:0000313" key="6">
    <source>
        <dbReference type="Proteomes" id="UP001056012"/>
    </source>
</evidence>
<evidence type="ECO:0000256" key="1">
    <source>
        <dbReference type="ARBA" id="ARBA00005466"/>
    </source>
</evidence>
<evidence type="ECO:0000259" key="4">
    <source>
        <dbReference type="PROSITE" id="PS51387"/>
    </source>
</evidence>
<dbReference type="Gene3D" id="3.30.465.10">
    <property type="match status" value="2"/>
</dbReference>
<dbReference type="EMBL" id="CP089281">
    <property type="protein sequence ID" value="USP82526.1"/>
    <property type="molecule type" value="Genomic_DNA"/>
</dbReference>
<dbReference type="GO" id="GO:0016491">
    <property type="term" value="F:oxidoreductase activity"/>
    <property type="evidence" value="ECO:0007669"/>
    <property type="project" value="UniProtKB-KW"/>
</dbReference>
<evidence type="ECO:0000256" key="2">
    <source>
        <dbReference type="ARBA" id="ARBA00023002"/>
    </source>
</evidence>
<evidence type="ECO:0000256" key="3">
    <source>
        <dbReference type="SAM" id="SignalP"/>
    </source>
</evidence>
<dbReference type="Pfam" id="PF08031">
    <property type="entry name" value="BBE"/>
    <property type="match status" value="1"/>
</dbReference>
<proteinExistence type="inferred from homology"/>
<dbReference type="InterPro" id="IPR016166">
    <property type="entry name" value="FAD-bd_PCMH"/>
</dbReference>
<dbReference type="InterPro" id="IPR036318">
    <property type="entry name" value="FAD-bd_PCMH-like_sf"/>
</dbReference>
<dbReference type="Pfam" id="PF01565">
    <property type="entry name" value="FAD_binding_4"/>
    <property type="match status" value="1"/>
</dbReference>
<dbReference type="InterPro" id="IPR006094">
    <property type="entry name" value="Oxid_FAD_bind_N"/>
</dbReference>
<feature type="chain" id="PRO_5040244572" evidence="3">
    <location>
        <begin position="23"/>
        <end position="640"/>
    </location>
</feature>
<keyword evidence="6" id="KW-1185">Reference proteome</keyword>